<sequence>MLARNLRRLPPHLYIKLDNFSKDNKNWMRMAFCSELEARGCCKTITMSFFVAGHTHKDVDAFFSKDGFWPEIDYGTGYNVHDSSIQEDHTHIDAQKEVEEDLDARDEIFFGQATARMIANFVPLIDIMTGMMILIRPFEEFQCEDCLWLAKAISLLCHDESNSNVNKVPVS</sequence>
<dbReference type="PANTHER" id="PTHR33153">
    <property type="entry name" value="MYND-TYPE DOMAIN-CONTAINING PROTEIN"/>
    <property type="match status" value="1"/>
</dbReference>
<protein>
    <recommendedName>
        <fullName evidence="1">DUF7869 domain-containing protein</fullName>
    </recommendedName>
</protein>
<dbReference type="InterPro" id="IPR057191">
    <property type="entry name" value="DUF7869"/>
</dbReference>
<name>A0ABD1Z4I5_9MARC</name>
<organism evidence="2 3">
    <name type="scientific">Riccia fluitans</name>
    <dbReference type="NCBI Taxonomy" id="41844"/>
    <lineage>
        <taxon>Eukaryota</taxon>
        <taxon>Viridiplantae</taxon>
        <taxon>Streptophyta</taxon>
        <taxon>Embryophyta</taxon>
        <taxon>Marchantiophyta</taxon>
        <taxon>Marchantiopsida</taxon>
        <taxon>Marchantiidae</taxon>
        <taxon>Marchantiales</taxon>
        <taxon>Ricciaceae</taxon>
        <taxon>Riccia</taxon>
    </lineage>
</organism>
<evidence type="ECO:0000313" key="2">
    <source>
        <dbReference type="EMBL" id="KAL2642688.1"/>
    </source>
</evidence>
<comment type="caution">
    <text evidence="2">The sequence shown here is derived from an EMBL/GenBank/DDBJ whole genome shotgun (WGS) entry which is preliminary data.</text>
</comment>
<proteinExistence type="predicted"/>
<evidence type="ECO:0000313" key="3">
    <source>
        <dbReference type="Proteomes" id="UP001605036"/>
    </source>
</evidence>
<gene>
    <name evidence="2" type="ORF">R1flu_010275</name>
</gene>
<evidence type="ECO:0000259" key="1">
    <source>
        <dbReference type="Pfam" id="PF25273"/>
    </source>
</evidence>
<dbReference type="PANTHER" id="PTHR33153:SF3">
    <property type="entry name" value="TRAFFICKING PROTEIN PARTICLE COMPLEX SUBUNIT 11 DOMAIN-CONTAINING PROTEIN"/>
    <property type="match status" value="1"/>
</dbReference>
<dbReference type="EMBL" id="JBHFFA010000002">
    <property type="protein sequence ID" value="KAL2642688.1"/>
    <property type="molecule type" value="Genomic_DNA"/>
</dbReference>
<keyword evidence="3" id="KW-1185">Reference proteome</keyword>
<dbReference type="Pfam" id="PF25273">
    <property type="entry name" value="DUF7869"/>
    <property type="match status" value="1"/>
</dbReference>
<accession>A0ABD1Z4I5</accession>
<reference evidence="2 3" key="1">
    <citation type="submission" date="2024-09" db="EMBL/GenBank/DDBJ databases">
        <title>Chromosome-scale assembly of Riccia fluitans.</title>
        <authorList>
            <person name="Paukszto L."/>
            <person name="Sawicki J."/>
            <person name="Karawczyk K."/>
            <person name="Piernik-Szablinska J."/>
            <person name="Szczecinska M."/>
            <person name="Mazdziarz M."/>
        </authorList>
    </citation>
    <scope>NUCLEOTIDE SEQUENCE [LARGE SCALE GENOMIC DNA]</scope>
    <source>
        <strain evidence="2">Rf_01</strain>
        <tissue evidence="2">Aerial parts of the thallus</tissue>
    </source>
</reference>
<feature type="domain" description="DUF7869" evidence="1">
    <location>
        <begin position="7"/>
        <end position="65"/>
    </location>
</feature>
<dbReference type="Proteomes" id="UP001605036">
    <property type="component" value="Unassembled WGS sequence"/>
</dbReference>
<dbReference type="AlphaFoldDB" id="A0ABD1Z4I5"/>